<dbReference type="RefSeq" id="WP_051660642.1">
    <property type="nucleotide sequence ID" value="NZ_DAITWI010000001.1"/>
</dbReference>
<comment type="caution">
    <text evidence="2">The sequence shown here is derived from an EMBL/GenBank/DDBJ whole genome shotgun (WGS) entry which is preliminary data.</text>
</comment>
<organism evidence="2 3">
    <name type="scientific">Leuconostoc lactis</name>
    <dbReference type="NCBI Taxonomy" id="1246"/>
    <lineage>
        <taxon>Bacteria</taxon>
        <taxon>Bacillati</taxon>
        <taxon>Bacillota</taxon>
        <taxon>Bacilli</taxon>
        <taxon>Lactobacillales</taxon>
        <taxon>Lactobacillaceae</taxon>
        <taxon>Leuconostoc</taxon>
    </lineage>
</organism>
<dbReference type="EMBL" id="WSZI01000013">
    <property type="protein sequence ID" value="MWN21104.1"/>
    <property type="molecule type" value="Genomic_DNA"/>
</dbReference>
<feature type="region of interest" description="Disordered" evidence="1">
    <location>
        <begin position="73"/>
        <end position="99"/>
    </location>
</feature>
<name>A0A6L7AA66_LEULA</name>
<accession>A0A6L7AA66</accession>
<proteinExistence type="predicted"/>
<reference evidence="2 3" key="1">
    <citation type="submission" date="2019-12" db="EMBL/GenBank/DDBJ databases">
        <title>Complete genome sequence of Leuconostoc lactis strain AVN1 provides insights into metabolic potential.</title>
        <authorList>
            <person name="Besrour N."/>
            <person name="Najjari A."/>
            <person name="Fhoula I."/>
            <person name="Jaballah S."/>
            <person name="Klibi N."/>
            <person name="Ouzari H.I."/>
        </authorList>
    </citation>
    <scope>NUCLEOTIDE SEQUENCE [LARGE SCALE GENOMIC DNA]</scope>
    <source>
        <strain evidence="2 3">AVN1</strain>
    </source>
</reference>
<evidence type="ECO:0000256" key="1">
    <source>
        <dbReference type="SAM" id="MobiDB-lite"/>
    </source>
</evidence>
<gene>
    <name evidence="2" type="ORF">GQS40_05360</name>
</gene>
<dbReference type="AlphaFoldDB" id="A0A6L7AA66"/>
<dbReference type="Proteomes" id="UP000478636">
    <property type="component" value="Unassembled WGS sequence"/>
</dbReference>
<sequence>MRKSKRFLVKLVSLVILLSLLGAIMVSSVRVNHFVRTRILGQKDQVATAGTITKNDAVTKAPVSAETIKNDPRYQITVGPDGNPNDKTPTQTAWVDPNGGGYYTGDGPFDIMDANGVHHWVDPVASGWTRTTYDAIKGQ</sequence>
<evidence type="ECO:0000313" key="2">
    <source>
        <dbReference type="EMBL" id="MWN21104.1"/>
    </source>
</evidence>
<protein>
    <submittedName>
        <fullName evidence="2">Uncharacterized protein</fullName>
    </submittedName>
</protein>
<evidence type="ECO:0000313" key="3">
    <source>
        <dbReference type="Proteomes" id="UP000478636"/>
    </source>
</evidence>